<keyword evidence="2" id="KW-0378">Hydrolase</keyword>
<proteinExistence type="inferred from homology"/>
<dbReference type="EMBL" id="CAFBNF010000413">
    <property type="protein sequence ID" value="CAB4965576.1"/>
    <property type="molecule type" value="Genomic_DNA"/>
</dbReference>
<name>A0A6J7LBD3_9ZZZZ</name>
<dbReference type="Gene3D" id="3.50.80.20">
    <property type="entry name" value="D-Ala-D-Ala carboxypeptidase C, peptidase S13"/>
    <property type="match status" value="1"/>
</dbReference>
<dbReference type="PRINTS" id="PR00922">
    <property type="entry name" value="DADACBPTASE3"/>
</dbReference>
<organism evidence="3">
    <name type="scientific">freshwater metagenome</name>
    <dbReference type="NCBI Taxonomy" id="449393"/>
    <lineage>
        <taxon>unclassified sequences</taxon>
        <taxon>metagenomes</taxon>
        <taxon>ecological metagenomes</taxon>
    </lineage>
</organism>
<accession>A0A6J7LBD3</accession>
<dbReference type="SUPFAM" id="SSF56601">
    <property type="entry name" value="beta-lactamase/transpeptidase-like"/>
    <property type="match status" value="1"/>
</dbReference>
<dbReference type="EMBL" id="CAFBOZ010000253">
    <property type="protein sequence ID" value="CAB5018296.1"/>
    <property type="molecule type" value="Genomic_DNA"/>
</dbReference>
<reference evidence="3" key="1">
    <citation type="submission" date="2020-05" db="EMBL/GenBank/DDBJ databases">
        <authorList>
            <person name="Chiriac C."/>
            <person name="Salcher M."/>
            <person name="Ghai R."/>
            <person name="Kavagutti S V."/>
        </authorList>
    </citation>
    <scope>NUCLEOTIDE SEQUENCE</scope>
</reference>
<evidence type="ECO:0000256" key="2">
    <source>
        <dbReference type="ARBA" id="ARBA00022801"/>
    </source>
</evidence>
<dbReference type="AlphaFoldDB" id="A0A6J7LBD3"/>
<gene>
    <name evidence="3" type="ORF">UFOPK3773_02410</name>
    <name evidence="4" type="ORF">UFOPK3992_01562</name>
</gene>
<dbReference type="InterPro" id="IPR000667">
    <property type="entry name" value="Peptidase_S13"/>
</dbReference>
<dbReference type="GO" id="GO:0006508">
    <property type="term" value="P:proteolysis"/>
    <property type="evidence" value="ECO:0007669"/>
    <property type="project" value="InterPro"/>
</dbReference>
<dbReference type="Pfam" id="PF02113">
    <property type="entry name" value="Peptidase_S13"/>
    <property type="match status" value="2"/>
</dbReference>
<dbReference type="GO" id="GO:0000270">
    <property type="term" value="P:peptidoglycan metabolic process"/>
    <property type="evidence" value="ECO:0007669"/>
    <property type="project" value="TreeGrafter"/>
</dbReference>
<evidence type="ECO:0000256" key="1">
    <source>
        <dbReference type="ARBA" id="ARBA00006096"/>
    </source>
</evidence>
<protein>
    <submittedName>
        <fullName evidence="3">Unannotated protein</fullName>
    </submittedName>
</protein>
<dbReference type="InterPro" id="IPR012338">
    <property type="entry name" value="Beta-lactam/transpept-like"/>
</dbReference>
<comment type="similarity">
    <text evidence="1">Belongs to the peptidase S13 family.</text>
</comment>
<evidence type="ECO:0000313" key="3">
    <source>
        <dbReference type="EMBL" id="CAB4965576.1"/>
    </source>
</evidence>
<dbReference type="GO" id="GO:0004185">
    <property type="term" value="F:serine-type carboxypeptidase activity"/>
    <property type="evidence" value="ECO:0007669"/>
    <property type="project" value="InterPro"/>
</dbReference>
<sequence>MTSITLRRARAGAFPTIVAVVAVGLAPSPVAALPTSSPRFDHLAASSTDARISFLLPGRMASSRLGGAAGSVLAVEVRDAATHRLVFSRGGTRGLRGASTAKLFTSAVALQTMGGDHRLVTWVRLGPISGTDGIRSATVSLVAGGDPLLASSDLDTLAQRTVAALRSRGISKVSVTIDDTLFAPPTRPSGWPDSYGLDVVRPVRALVRDGRLLTDVSTDAGRYFTARVAARGALGGPTVRASYGGRLHLSPARPTLAATTGHTVEQSVRQMLLESDNQIAEMLFRLSALATGRSATWTGAQKTAMKVLGHLGVPLAGVRIIDGSGASRDSRLTARALTIVLERAVDVRANPALAPLYVGRAMPVAARSGTLAERFATTPSSCAAGKIVAKTGALHDVQALSGVTTGTDGHLKAFAILLENPPLDRYSVSAVRVAIDGLAATITGCW</sequence>
<dbReference type="PANTHER" id="PTHR30023:SF0">
    <property type="entry name" value="PENICILLIN-SENSITIVE CARBOXYPEPTIDASE A"/>
    <property type="match status" value="1"/>
</dbReference>
<dbReference type="PANTHER" id="PTHR30023">
    <property type="entry name" value="D-ALANYL-D-ALANINE CARBOXYPEPTIDASE"/>
    <property type="match status" value="1"/>
</dbReference>
<dbReference type="Gene3D" id="3.40.710.10">
    <property type="entry name" value="DD-peptidase/beta-lactamase superfamily"/>
    <property type="match status" value="1"/>
</dbReference>
<evidence type="ECO:0000313" key="4">
    <source>
        <dbReference type="EMBL" id="CAB5018296.1"/>
    </source>
</evidence>